<dbReference type="Pfam" id="PF02698">
    <property type="entry name" value="DUF218"/>
    <property type="match status" value="1"/>
</dbReference>
<keyword evidence="4" id="KW-1185">Reference proteome</keyword>
<protein>
    <submittedName>
        <fullName evidence="3">YdcF family protein</fullName>
    </submittedName>
</protein>
<feature type="transmembrane region" description="Helical" evidence="1">
    <location>
        <begin position="25"/>
        <end position="52"/>
    </location>
</feature>
<evidence type="ECO:0000259" key="2">
    <source>
        <dbReference type="Pfam" id="PF02698"/>
    </source>
</evidence>
<sequence length="239" mass="26476">MLRRPAVPPSLSQRNPWRYLRDADVLHAAVVTLLAVGLSAGIAWLGCVVHVWRIARRAPTTLPGRWVVLVFGQRLIADEPGHDYRSRLARARVLLREGVAGRMLLLGGRSGGTRSEAAAGHAWLRGQGLPAGAQVELEQESVDSLENLRHARGLLQGGDRSEVLPPVALLTSRYHLARCLLLAQRLGFDGHALAAEDTLPHTPRYLTLLLMEATYLMWIDLGMRWAQLIGHRRMAARIR</sequence>
<name>A0ABS4DP00_9GAMM</name>
<reference evidence="3 4" key="1">
    <citation type="submission" date="2021-04" db="EMBL/GenBank/DDBJ databases">
        <authorList>
            <person name="Huq M.A."/>
        </authorList>
    </citation>
    <scope>NUCLEOTIDE SEQUENCE [LARGE SCALE GENOMIC DNA]</scope>
    <source>
        <strain evidence="3 4">MAH-13</strain>
    </source>
</reference>
<gene>
    <name evidence="3" type="ORF">J7I44_10785</name>
</gene>
<evidence type="ECO:0000313" key="4">
    <source>
        <dbReference type="Proteomes" id="UP000823790"/>
    </source>
</evidence>
<dbReference type="PANTHER" id="PTHR30336:SF20">
    <property type="entry name" value="DUF218 DOMAIN-CONTAINING PROTEIN"/>
    <property type="match status" value="1"/>
</dbReference>
<evidence type="ECO:0000256" key="1">
    <source>
        <dbReference type="SAM" id="Phobius"/>
    </source>
</evidence>
<evidence type="ECO:0000313" key="3">
    <source>
        <dbReference type="EMBL" id="MBP1474784.1"/>
    </source>
</evidence>
<dbReference type="InterPro" id="IPR051599">
    <property type="entry name" value="Cell_Envelope_Assoc"/>
</dbReference>
<keyword evidence="1" id="KW-0812">Transmembrane</keyword>
<dbReference type="RefSeq" id="WP_209620272.1">
    <property type="nucleotide sequence ID" value="NZ_JAGJRS010000021.1"/>
</dbReference>
<keyword evidence="1" id="KW-1133">Transmembrane helix</keyword>
<dbReference type="EMBL" id="JAGJRS010000021">
    <property type="protein sequence ID" value="MBP1474784.1"/>
    <property type="molecule type" value="Genomic_DNA"/>
</dbReference>
<dbReference type="PANTHER" id="PTHR30336">
    <property type="entry name" value="INNER MEMBRANE PROTEIN, PROBABLE PERMEASE"/>
    <property type="match status" value="1"/>
</dbReference>
<keyword evidence="1" id="KW-0472">Membrane</keyword>
<dbReference type="InterPro" id="IPR003848">
    <property type="entry name" value="DUF218"/>
</dbReference>
<organism evidence="3 4">
    <name type="scientific">Frateuria flava</name>
    <dbReference type="NCBI Taxonomy" id="2821489"/>
    <lineage>
        <taxon>Bacteria</taxon>
        <taxon>Pseudomonadati</taxon>
        <taxon>Pseudomonadota</taxon>
        <taxon>Gammaproteobacteria</taxon>
        <taxon>Lysobacterales</taxon>
        <taxon>Rhodanobacteraceae</taxon>
        <taxon>Frateuria</taxon>
    </lineage>
</organism>
<dbReference type="CDD" id="cd06259">
    <property type="entry name" value="YdcF-like"/>
    <property type="match status" value="1"/>
</dbReference>
<proteinExistence type="predicted"/>
<dbReference type="Proteomes" id="UP000823790">
    <property type="component" value="Unassembled WGS sequence"/>
</dbReference>
<feature type="domain" description="DUF218" evidence="2">
    <location>
        <begin position="67"/>
        <end position="205"/>
    </location>
</feature>
<comment type="caution">
    <text evidence="3">The sequence shown here is derived from an EMBL/GenBank/DDBJ whole genome shotgun (WGS) entry which is preliminary data.</text>
</comment>
<accession>A0ABS4DP00</accession>